<protein>
    <recommendedName>
        <fullName evidence="4">Transposase domain-containing protein</fullName>
    </recommendedName>
</protein>
<evidence type="ECO:0008006" key="4">
    <source>
        <dbReference type="Google" id="ProtNLM"/>
    </source>
</evidence>
<evidence type="ECO:0000256" key="1">
    <source>
        <dbReference type="SAM" id="MobiDB-lite"/>
    </source>
</evidence>
<reference evidence="2" key="2">
    <citation type="journal article" date="2023" name="Science">
        <title>Genomic signatures of disease resistance in endangered staghorn corals.</title>
        <authorList>
            <person name="Vollmer S.V."/>
            <person name="Selwyn J.D."/>
            <person name="Despard B.A."/>
            <person name="Roesel C.L."/>
        </authorList>
    </citation>
    <scope>NUCLEOTIDE SEQUENCE</scope>
    <source>
        <strain evidence="2">K2</strain>
    </source>
</reference>
<feature type="region of interest" description="Disordered" evidence="1">
    <location>
        <begin position="72"/>
        <end position="91"/>
    </location>
</feature>
<gene>
    <name evidence="2" type="ORF">P5673_020882</name>
</gene>
<name>A0AAD9Q9V2_ACRCE</name>
<keyword evidence="3" id="KW-1185">Reference proteome</keyword>
<dbReference type="Pfam" id="PF02992">
    <property type="entry name" value="Transposase_21"/>
    <property type="match status" value="1"/>
</dbReference>
<proteinExistence type="predicted"/>
<dbReference type="InterPro" id="IPR004242">
    <property type="entry name" value="Transposase_21"/>
</dbReference>
<feature type="compositionally biased region" description="Basic and acidic residues" evidence="1">
    <location>
        <begin position="125"/>
        <end position="136"/>
    </location>
</feature>
<reference evidence="2" key="1">
    <citation type="journal article" date="2023" name="G3 (Bethesda)">
        <title>Whole genome assembly and annotation of the endangered Caribbean coral Acropora cervicornis.</title>
        <authorList>
            <person name="Selwyn J.D."/>
            <person name="Vollmer S.V."/>
        </authorList>
    </citation>
    <scope>NUCLEOTIDE SEQUENCE</scope>
    <source>
        <strain evidence="2">K2</strain>
    </source>
</reference>
<dbReference type="PANTHER" id="PTHR46579:SF1">
    <property type="entry name" value="F5_8 TYPE C DOMAIN-CONTAINING PROTEIN"/>
    <property type="match status" value="1"/>
</dbReference>
<organism evidence="2 3">
    <name type="scientific">Acropora cervicornis</name>
    <name type="common">Staghorn coral</name>
    <dbReference type="NCBI Taxonomy" id="6130"/>
    <lineage>
        <taxon>Eukaryota</taxon>
        <taxon>Metazoa</taxon>
        <taxon>Cnidaria</taxon>
        <taxon>Anthozoa</taxon>
        <taxon>Hexacorallia</taxon>
        <taxon>Scleractinia</taxon>
        <taxon>Astrocoeniina</taxon>
        <taxon>Acroporidae</taxon>
        <taxon>Acropora</taxon>
    </lineage>
</organism>
<sequence>MADNRVKCKAWMHCKDAKIPRTTAWRSKTVGKRNVRKSLMSDSLVKMSIVAEESVRSSSSVSDESTFTFANETGFQSDHSSTESPTSTTEIDNVFDDYDSANFEDEVDDFSSFFIDSVAYSGEKSSSESDTERSDCSSDSEFDSEKDETSGIIHESKMSNEDLVDDNIPLYKGAKVSRLGAFVLVMLFTLRHQLSGRALIDLLKVLHALLPDGHRFVASAFLLKKYFADVFGEPSPKKHSYYADFVRLLGYRFENDFHDDDDICDIFNGQEYRKPMQPGGFLSKDNPLNISFSFNTDGVAPYKSSNKQNFWPIFLVINELPPRLRCSRKYMFLAGLWCSKKKPNMQTFCRPIIENINGLYHSGLTVVTPTGQQKIIKATLLLSSADLPAKSLMANMKQYNGEKGCSVCEDEGKTVGVGGLHRIWPYTMDMVLRTHKSVVESIRKVVQTGKPVNGVKGASVFLLFKPFNLVKGFVIDWMHSVCLGVTKSLINLWLNAENRGKEFFLGSKSRSWHSRLLSIKVPDIITRCPRSLSDRGTWKATEYRNWLLHYSVPVLKGVLLDHYFLHYTLLVTAIAILVSDRITPEQLKLADELLDNFCKLMPELYDCLCCFNFRNFPTLISKMTTSVNSECVISLAGHLAGERSLPSPPGDADPKGFVLGVSKKEQLIQQELLAVNRFLYCRGLKVIGQGDEVQTHRRAVVNGAIFSCAQWSKSKLKNSYTIQYEDAKGSTQFGEIQRFLVLKGHNVAVVKNLAVNGSLVSPITSSSELLNKFADSGVLVHHIVVTKRSNIYFCIPLCRIKRMCIVISTSGDNMLTLSTFPNLVEHD</sequence>
<feature type="region of interest" description="Disordered" evidence="1">
    <location>
        <begin position="124"/>
        <end position="156"/>
    </location>
</feature>
<dbReference type="PANTHER" id="PTHR46579">
    <property type="entry name" value="F5/8 TYPE C DOMAIN-CONTAINING PROTEIN-RELATED"/>
    <property type="match status" value="1"/>
</dbReference>
<evidence type="ECO:0000313" key="3">
    <source>
        <dbReference type="Proteomes" id="UP001249851"/>
    </source>
</evidence>
<evidence type="ECO:0000313" key="2">
    <source>
        <dbReference type="EMBL" id="KAK2557031.1"/>
    </source>
</evidence>
<dbReference type="Proteomes" id="UP001249851">
    <property type="component" value="Unassembled WGS sequence"/>
</dbReference>
<comment type="caution">
    <text evidence="2">The sequence shown here is derived from an EMBL/GenBank/DDBJ whole genome shotgun (WGS) entry which is preliminary data.</text>
</comment>
<dbReference type="AlphaFoldDB" id="A0AAD9Q9V2"/>
<dbReference type="EMBL" id="JARQWQ010000052">
    <property type="protein sequence ID" value="KAK2557031.1"/>
    <property type="molecule type" value="Genomic_DNA"/>
</dbReference>
<accession>A0AAD9Q9V2</accession>